<evidence type="ECO:0008006" key="3">
    <source>
        <dbReference type="Google" id="ProtNLM"/>
    </source>
</evidence>
<keyword evidence="2" id="KW-1185">Reference proteome</keyword>
<comment type="caution">
    <text evidence="1">The sequence shown here is derived from an EMBL/GenBank/DDBJ whole genome shotgun (WGS) entry which is preliminary data.</text>
</comment>
<dbReference type="EMBL" id="WKEW01000074">
    <property type="protein sequence ID" value="MCF5059109.1"/>
    <property type="molecule type" value="Genomic_DNA"/>
</dbReference>
<organism evidence="1 2">
    <name type="scientific">Pseudomonas proteolytica</name>
    <dbReference type="NCBI Taxonomy" id="219574"/>
    <lineage>
        <taxon>Bacteria</taxon>
        <taxon>Pseudomonadati</taxon>
        <taxon>Pseudomonadota</taxon>
        <taxon>Gammaproteobacteria</taxon>
        <taxon>Pseudomonadales</taxon>
        <taxon>Pseudomonadaceae</taxon>
        <taxon>Pseudomonas</taxon>
    </lineage>
</organism>
<evidence type="ECO:0000313" key="1">
    <source>
        <dbReference type="EMBL" id="MCF5059109.1"/>
    </source>
</evidence>
<proteinExistence type="predicted"/>
<reference evidence="1 2" key="1">
    <citation type="submission" date="2019-11" db="EMBL/GenBank/DDBJ databases">
        <title>Epiphytic Pseudomonas syringae from cherry orchards.</title>
        <authorList>
            <person name="Hulin M.T."/>
        </authorList>
    </citation>
    <scope>NUCLEOTIDE SEQUENCE [LARGE SCALE GENOMIC DNA]</scope>
    <source>
        <strain evidence="1 2">PA-6-9F</strain>
    </source>
</reference>
<evidence type="ECO:0000313" key="2">
    <source>
        <dbReference type="Proteomes" id="UP000814172"/>
    </source>
</evidence>
<sequence>MIGKIVIGLVVAVVLFLGFGAIVGNTPEGKAKARARDAIDLCHREESSYTGSAGAKGIISGACRKLEDDFRKQFGYAP</sequence>
<dbReference type="AlphaFoldDB" id="A0AAW5A3J5"/>
<dbReference type="GeneID" id="55540997"/>
<dbReference type="RefSeq" id="WP_052224698.1">
    <property type="nucleotide sequence ID" value="NZ_FNTR01000004.1"/>
</dbReference>
<gene>
    <name evidence="1" type="ORF">GIW75_19375</name>
</gene>
<dbReference type="Proteomes" id="UP000814172">
    <property type="component" value="Unassembled WGS sequence"/>
</dbReference>
<name>A0AAW5A3J5_9PSED</name>
<protein>
    <recommendedName>
        <fullName evidence="3">Entry exclusion lipoprotein TrbK</fullName>
    </recommendedName>
</protein>
<accession>A0AAW5A3J5</accession>